<dbReference type="OrthoDB" id="2249704at2"/>
<feature type="transmembrane region" description="Helical" evidence="8">
    <location>
        <begin position="787"/>
        <end position="808"/>
    </location>
</feature>
<feature type="transmembrane region" description="Helical" evidence="8">
    <location>
        <begin position="6"/>
        <end position="26"/>
    </location>
</feature>
<keyword evidence="13" id="KW-1185">Reference proteome</keyword>
<gene>
    <name evidence="10" type="ORF">IV87_GL002018</name>
    <name evidence="11" type="ORF">SAMN04487973_10717</name>
</gene>
<reference evidence="10 12" key="1">
    <citation type="journal article" date="2015" name="Genome Announc.">
        <title>Expanding the biotechnology potential of lactobacilli through comparative genomics of 213 strains and associated genera.</title>
        <authorList>
            <person name="Sun Z."/>
            <person name="Harris H.M."/>
            <person name="McCann A."/>
            <person name="Guo C."/>
            <person name="Argimon S."/>
            <person name="Zhang W."/>
            <person name="Yang X."/>
            <person name="Jeffery I.B."/>
            <person name="Cooney J.C."/>
            <person name="Kagawa T.F."/>
            <person name="Liu W."/>
            <person name="Song Y."/>
            <person name="Salvetti E."/>
            <person name="Wrobel A."/>
            <person name="Rasinkangas P."/>
            <person name="Parkhill J."/>
            <person name="Rea M.C."/>
            <person name="O'Sullivan O."/>
            <person name="Ritari J."/>
            <person name="Douillard F.P."/>
            <person name="Paul Ross R."/>
            <person name="Yang R."/>
            <person name="Briner A.E."/>
            <person name="Felis G.E."/>
            <person name="de Vos W.M."/>
            <person name="Barrangou R."/>
            <person name="Klaenhammer T.R."/>
            <person name="Caufield P.W."/>
            <person name="Cui Y."/>
            <person name="Zhang H."/>
            <person name="O'Toole P.W."/>
        </authorList>
    </citation>
    <scope>NUCLEOTIDE SEQUENCE [LARGE SCALE GENOMIC DNA]</scope>
    <source>
        <strain evidence="10 12">DSM 22301</strain>
    </source>
</reference>
<protein>
    <submittedName>
        <fullName evidence="11">Uncharacterized membrane protein YdfJ, MMPL/SSD domain</fullName>
    </submittedName>
</protein>
<feature type="transmembrane region" description="Helical" evidence="8">
    <location>
        <begin position="214"/>
        <end position="235"/>
    </location>
</feature>
<dbReference type="InterPro" id="IPR004869">
    <property type="entry name" value="MMPL_dom"/>
</dbReference>
<dbReference type="Gene3D" id="1.20.1640.10">
    <property type="entry name" value="Multidrug efflux transporter AcrB transmembrane domain"/>
    <property type="match status" value="1"/>
</dbReference>
<dbReference type="PATRIC" id="fig|319653.3.peg.2056"/>
<evidence type="ECO:0000256" key="4">
    <source>
        <dbReference type="ARBA" id="ARBA00022692"/>
    </source>
</evidence>
<dbReference type="Proteomes" id="UP000182818">
    <property type="component" value="Unassembled WGS sequence"/>
</dbReference>
<evidence type="ECO:0000313" key="11">
    <source>
        <dbReference type="EMBL" id="SER45593.1"/>
    </source>
</evidence>
<keyword evidence="7" id="KW-0175">Coiled coil</keyword>
<feature type="transmembrane region" description="Helical" evidence="8">
    <location>
        <begin position="186"/>
        <end position="207"/>
    </location>
</feature>
<keyword evidence="5 8" id="KW-1133">Transmembrane helix</keyword>
<evidence type="ECO:0000259" key="9">
    <source>
        <dbReference type="Pfam" id="PF03176"/>
    </source>
</evidence>
<comment type="similarity">
    <text evidence="2">Belongs to the resistance-nodulation-cell division (RND) (TC 2.A.6) family. MmpL subfamily.</text>
</comment>
<feature type="domain" description="Membrane transport protein MMPL" evidence="9">
    <location>
        <begin position="37"/>
        <end position="329"/>
    </location>
</feature>
<name>A0A0R2JZX3_9LACO</name>
<dbReference type="SUPFAM" id="SSF82866">
    <property type="entry name" value="Multidrug efflux transporter AcrB transmembrane domain"/>
    <property type="match status" value="1"/>
</dbReference>
<evidence type="ECO:0000256" key="8">
    <source>
        <dbReference type="SAM" id="Phobius"/>
    </source>
</evidence>
<feature type="transmembrane region" description="Helical" evidence="8">
    <location>
        <begin position="752"/>
        <end position="775"/>
    </location>
</feature>
<feature type="transmembrane region" description="Helical" evidence="8">
    <location>
        <begin position="159"/>
        <end position="180"/>
    </location>
</feature>
<dbReference type="Proteomes" id="UP000051749">
    <property type="component" value="Unassembled WGS sequence"/>
</dbReference>
<feature type="transmembrane region" description="Helical" evidence="8">
    <location>
        <begin position="283"/>
        <end position="302"/>
    </location>
</feature>
<evidence type="ECO:0000313" key="10">
    <source>
        <dbReference type="EMBL" id="KRN82635.1"/>
    </source>
</evidence>
<dbReference type="Pfam" id="PF03176">
    <property type="entry name" value="MMPL"/>
    <property type="match status" value="1"/>
</dbReference>
<dbReference type="GO" id="GO:0005886">
    <property type="term" value="C:plasma membrane"/>
    <property type="evidence" value="ECO:0007669"/>
    <property type="project" value="UniProtKB-SubCell"/>
</dbReference>
<dbReference type="PANTHER" id="PTHR33406:SF6">
    <property type="entry name" value="MEMBRANE PROTEIN YDGH-RELATED"/>
    <property type="match status" value="1"/>
</dbReference>
<accession>A0A0R2JZX3</accession>
<dbReference type="EMBL" id="FOGK01000007">
    <property type="protein sequence ID" value="SER45593.1"/>
    <property type="molecule type" value="Genomic_DNA"/>
</dbReference>
<evidence type="ECO:0000313" key="12">
    <source>
        <dbReference type="Proteomes" id="UP000051749"/>
    </source>
</evidence>
<feature type="coiled-coil region" evidence="7">
    <location>
        <begin position="457"/>
        <end position="484"/>
    </location>
</feature>
<evidence type="ECO:0000256" key="2">
    <source>
        <dbReference type="ARBA" id="ARBA00010157"/>
    </source>
</evidence>
<feature type="transmembrane region" description="Helical" evidence="8">
    <location>
        <begin position="828"/>
        <end position="849"/>
    </location>
</feature>
<feature type="transmembrane region" description="Helical" evidence="8">
    <location>
        <begin position="856"/>
        <end position="881"/>
    </location>
</feature>
<evidence type="ECO:0000256" key="7">
    <source>
        <dbReference type="SAM" id="Coils"/>
    </source>
</evidence>
<evidence type="ECO:0000313" key="13">
    <source>
        <dbReference type="Proteomes" id="UP000182818"/>
    </source>
</evidence>
<keyword evidence="6 8" id="KW-0472">Membrane</keyword>
<dbReference type="GeneID" id="76043374"/>
<evidence type="ECO:0000256" key="1">
    <source>
        <dbReference type="ARBA" id="ARBA00004651"/>
    </source>
</evidence>
<feature type="transmembrane region" description="Helical" evidence="8">
    <location>
        <begin position="729"/>
        <end position="746"/>
    </location>
</feature>
<evidence type="ECO:0000256" key="3">
    <source>
        <dbReference type="ARBA" id="ARBA00022475"/>
    </source>
</evidence>
<reference evidence="11 13" key="2">
    <citation type="submission" date="2016-10" db="EMBL/GenBank/DDBJ databases">
        <authorList>
            <person name="Varghese N."/>
            <person name="Submissions S."/>
        </authorList>
    </citation>
    <scope>NUCLEOTIDE SEQUENCE [LARGE SCALE GENOMIC DNA]</scope>
    <source>
        <strain evidence="11 13">CGMCC 1.3889</strain>
    </source>
</reference>
<proteinExistence type="inferred from homology"/>
<dbReference type="PANTHER" id="PTHR33406">
    <property type="entry name" value="MEMBRANE PROTEIN MJ1562-RELATED"/>
    <property type="match status" value="1"/>
</dbReference>
<feature type="transmembrane region" description="Helical" evidence="8">
    <location>
        <begin position="255"/>
        <end position="276"/>
    </location>
</feature>
<sequence length="884" mass="97629">MQKKNTLQIASLITWFILLVGMIILLPNSLSWNSSYSQQLPTDSAPSATIVYTNKDGALTTTQKKAIQTNQKKLRANQKFLGIQSVETDNDPSSTQRLDSADKSTVLSVLHFKQSQKQFHILIPQIYSLIQTPGVHAYITGNDVLQIARVQAIQTANKLVIIICCVLTTLIIGILFRSILAPLIALLLSGIVYLTSFSIATLAARFLNTPYTAYTNTIMVVVSFGLVPIIISIFYRRYCNHYENQNAVRTLYWDSWLPSLLSIFPLAIVGTALLLAKNLTLRSLWILAIALLIAWIVFYTLMPAMTEFLDDLFFWPGDGRNFNPTSTFWQFSTAWGKHHALISLGSIFILFLLGTFIKMTPLNWSSVIDTPFSSQAKIGATVISSHYPVGKVSPITVTMTNKKSTLSTKNMTVINQLTEKLKTNKKVANVYSIAQPGGTPFTNLYVNKQLANVTSQLAAANLNLTNTQKSLKNSQKQLKGLNLKTALKQLTKNASNLSKIQSQSSQVADQASELTNDIDTIQSQQTELTRIIKSENSSTASVRRALSALNTHSKNLINDLKTLRHNIQVISSNNNVIADNISQVEDDQQSVTDDFKTAQTILKNTTKDLTKDSRNVQIAQQNLIGEQSFLGNLSNSGILNILYMTPQNLRTTPMKNAIGQFNKTKNKITVISIVLNTESASNAATTNLSQIKHLISSTLSGTSLSKSSVSYSGDTVYVAQQKQALNHDITHLLPWLVGFVVIYLLLLSQSLFAIYASISLLIAFFGSLQITNWFSNILLKTPLVADVPLISGLLLLCLGLGFLVPTILRTTRCSTDNYLGSLNQFDPFLILIGMFEFALLLALGFTQLLSFIQIALVMFVATLIWELLFPVGIAATLHLTYDKS</sequence>
<evidence type="ECO:0000256" key="5">
    <source>
        <dbReference type="ARBA" id="ARBA00022989"/>
    </source>
</evidence>
<dbReference type="AlphaFoldDB" id="A0A0R2JZX3"/>
<organism evidence="10 12">
    <name type="scientific">Pediococcus ethanolidurans</name>
    <dbReference type="NCBI Taxonomy" id="319653"/>
    <lineage>
        <taxon>Bacteria</taxon>
        <taxon>Bacillati</taxon>
        <taxon>Bacillota</taxon>
        <taxon>Bacilli</taxon>
        <taxon>Lactobacillales</taxon>
        <taxon>Lactobacillaceae</taxon>
        <taxon>Pediococcus</taxon>
    </lineage>
</organism>
<comment type="subcellular location">
    <subcellularLocation>
        <location evidence="1">Cell membrane</location>
        <topology evidence="1">Multi-pass membrane protein</topology>
    </subcellularLocation>
</comment>
<dbReference type="EMBL" id="JQBY01000008">
    <property type="protein sequence ID" value="KRN82635.1"/>
    <property type="molecule type" value="Genomic_DNA"/>
</dbReference>
<keyword evidence="3" id="KW-1003">Cell membrane</keyword>
<dbReference type="RefSeq" id="WP_057805887.1">
    <property type="nucleotide sequence ID" value="NZ_BJYP01000013.1"/>
</dbReference>
<dbReference type="STRING" id="319653.SAMN04487973_10717"/>
<comment type="caution">
    <text evidence="10">The sequence shown here is derived from an EMBL/GenBank/DDBJ whole genome shotgun (WGS) entry which is preliminary data.</text>
</comment>
<feature type="transmembrane region" description="Helical" evidence="8">
    <location>
        <begin position="338"/>
        <end position="357"/>
    </location>
</feature>
<keyword evidence="4 8" id="KW-0812">Transmembrane</keyword>
<dbReference type="InterPro" id="IPR050545">
    <property type="entry name" value="Mycobact_MmpL"/>
</dbReference>
<evidence type="ECO:0000256" key="6">
    <source>
        <dbReference type="ARBA" id="ARBA00023136"/>
    </source>
</evidence>